<keyword evidence="2" id="KW-0472">Membrane</keyword>
<dbReference type="InterPro" id="IPR000073">
    <property type="entry name" value="AB_hydrolase_1"/>
</dbReference>
<keyword evidence="4" id="KW-0378">Hydrolase</keyword>
<organism evidence="4 5">
    <name type="scientific">Hoeflea prorocentri</name>
    <dbReference type="NCBI Taxonomy" id="1922333"/>
    <lineage>
        <taxon>Bacteria</taxon>
        <taxon>Pseudomonadati</taxon>
        <taxon>Pseudomonadota</taxon>
        <taxon>Alphaproteobacteria</taxon>
        <taxon>Hyphomicrobiales</taxon>
        <taxon>Rhizobiaceae</taxon>
        <taxon>Hoeflea</taxon>
    </lineage>
</organism>
<evidence type="ECO:0000313" key="4">
    <source>
        <dbReference type="EMBL" id="MDA5397069.1"/>
    </source>
</evidence>
<keyword evidence="5" id="KW-1185">Reference proteome</keyword>
<dbReference type="AlphaFoldDB" id="A0A9X3UEP4"/>
<dbReference type="PRINTS" id="PR00111">
    <property type="entry name" value="ABHYDROLASE"/>
</dbReference>
<feature type="domain" description="AB hydrolase-1" evidence="3">
    <location>
        <begin position="59"/>
        <end position="294"/>
    </location>
</feature>
<dbReference type="GO" id="GO:0016020">
    <property type="term" value="C:membrane"/>
    <property type="evidence" value="ECO:0007669"/>
    <property type="project" value="TreeGrafter"/>
</dbReference>
<feature type="transmembrane region" description="Helical" evidence="2">
    <location>
        <begin position="6"/>
        <end position="22"/>
    </location>
</feature>
<dbReference type="RefSeq" id="WP_267988543.1">
    <property type="nucleotide sequence ID" value="NZ_JAPJZI010000001.1"/>
</dbReference>
<dbReference type="EMBL" id="JAPJZI010000001">
    <property type="protein sequence ID" value="MDA5397069.1"/>
    <property type="molecule type" value="Genomic_DNA"/>
</dbReference>
<keyword evidence="2" id="KW-0812">Transmembrane</keyword>
<dbReference type="Proteomes" id="UP001151234">
    <property type="component" value="Unassembled WGS sequence"/>
</dbReference>
<dbReference type="SUPFAM" id="SSF53474">
    <property type="entry name" value="alpha/beta-Hydrolases"/>
    <property type="match status" value="1"/>
</dbReference>
<dbReference type="PANTHER" id="PTHR43798">
    <property type="entry name" value="MONOACYLGLYCEROL LIPASE"/>
    <property type="match status" value="1"/>
</dbReference>
<evidence type="ECO:0000259" key="3">
    <source>
        <dbReference type="Pfam" id="PF00561"/>
    </source>
</evidence>
<dbReference type="InterPro" id="IPR029058">
    <property type="entry name" value="AB_hydrolase_fold"/>
</dbReference>
<feature type="region of interest" description="Disordered" evidence="1">
    <location>
        <begin position="330"/>
        <end position="360"/>
    </location>
</feature>
<comment type="caution">
    <text evidence="4">The sequence shown here is derived from an EMBL/GenBank/DDBJ whole genome shotgun (WGS) entry which is preliminary data.</text>
</comment>
<dbReference type="Gene3D" id="3.40.50.1820">
    <property type="entry name" value="alpha/beta hydrolase"/>
    <property type="match status" value="1"/>
</dbReference>
<name>A0A9X3UEP4_9HYPH</name>
<evidence type="ECO:0000313" key="5">
    <source>
        <dbReference type="Proteomes" id="UP001151234"/>
    </source>
</evidence>
<accession>A0A9X3UEP4</accession>
<reference evidence="4" key="1">
    <citation type="submission" date="2022-11" db="EMBL/GenBank/DDBJ databases">
        <title>Draft genome sequence of Hoeflea poritis E7-10 and Hoeflea prorocentri PM5-8, separated from scleractinian coral Porites lutea and marine dinoflagellate.</title>
        <authorList>
            <person name="Zhang G."/>
            <person name="Wei Q."/>
            <person name="Cai L."/>
        </authorList>
    </citation>
    <scope>NUCLEOTIDE SEQUENCE</scope>
    <source>
        <strain evidence="4">PM5-8</strain>
    </source>
</reference>
<dbReference type="Pfam" id="PF00561">
    <property type="entry name" value="Abhydrolase_1"/>
    <property type="match status" value="1"/>
</dbReference>
<protein>
    <submittedName>
        <fullName evidence="4">Alpha/beta hydrolase</fullName>
    </submittedName>
</protein>
<evidence type="ECO:0000256" key="1">
    <source>
        <dbReference type="SAM" id="MobiDB-lite"/>
    </source>
</evidence>
<dbReference type="InterPro" id="IPR050266">
    <property type="entry name" value="AB_hydrolase_sf"/>
</dbReference>
<keyword evidence="2" id="KW-1133">Transmembrane helix</keyword>
<evidence type="ECO:0000256" key="2">
    <source>
        <dbReference type="SAM" id="Phobius"/>
    </source>
</evidence>
<dbReference type="PANTHER" id="PTHR43798:SF33">
    <property type="entry name" value="HYDROLASE, PUTATIVE (AFU_ORTHOLOGUE AFUA_2G14860)-RELATED"/>
    <property type="match status" value="1"/>
</dbReference>
<proteinExistence type="predicted"/>
<sequence>MYAFPFITVTVIATGLILFSWIQSRRIERLYPPIGEFVDVGGYRLHALHIPAAADADLPAIVFLHGASGNLRDQVEAFRQDLEGRAELLFVDRPGHGWSDRGGGQNALPDAQARAVAELMERKGIKSGLIVGHSFGGVIAANMALETPEKVDSLLLLATVSHPWPGGIDWHYHLATTPFIGRLAAWLIAMPAGLLRISRAARCVFSPNHYPPDYLARSGTALVLRPWTFKYNAHDVASLYDHIVRTSPRYGEIDRPTIVVAGDEDFVVSTEIHSRALTRQIERAELHVLRGVGHKPDYAATEVCIAAMEKLGGKEVDLAAIARKVERDINAGGETTNPPPSIPKRSSAINQIPVMPSEPI</sequence>
<gene>
    <name evidence="4" type="ORF">OQ273_00665</name>
</gene>
<dbReference type="GO" id="GO:0016787">
    <property type="term" value="F:hydrolase activity"/>
    <property type="evidence" value="ECO:0007669"/>
    <property type="project" value="UniProtKB-KW"/>
</dbReference>